<dbReference type="KEGG" id="lpv:HYN51_16150"/>
<proteinExistence type="predicted"/>
<protein>
    <submittedName>
        <fullName evidence="2">Uncharacterized protein</fullName>
    </submittedName>
</protein>
<dbReference type="Proteomes" id="UP000244908">
    <property type="component" value="Chromosome"/>
</dbReference>
<keyword evidence="3" id="KW-1185">Reference proteome</keyword>
<evidence type="ECO:0000313" key="3">
    <source>
        <dbReference type="Proteomes" id="UP000244908"/>
    </source>
</evidence>
<evidence type="ECO:0000313" key="2">
    <source>
        <dbReference type="EMBL" id="AWH89940.1"/>
    </source>
</evidence>
<accession>A0A2Y9U293</accession>
<dbReference type="EMBL" id="CP029185">
    <property type="protein sequence ID" value="AWH89940.1"/>
    <property type="molecule type" value="Genomic_DNA"/>
</dbReference>
<dbReference type="EMBL" id="CP029185">
    <property type="protein sequence ID" value="AWH89933.1"/>
    <property type="molecule type" value="Genomic_DNA"/>
</dbReference>
<dbReference type="OrthoDB" id="1821427at2"/>
<name>A0A2Y9U293_9GAMM</name>
<sequence>MPKFACRCGCVMNLSTGWSDCELSLVPENIIEELIVSLDKENGLSAEQFVEKIDSKSIEVLRCPQCNRLWLENEDGSYNSYIKETE</sequence>
<dbReference type="RefSeq" id="WP_108901972.1">
    <property type="nucleotide sequence ID" value="NZ_CP029185.2"/>
</dbReference>
<organism evidence="2 3">
    <name type="scientific">Limnobaculum parvum</name>
    <dbReference type="NCBI Taxonomy" id="2172103"/>
    <lineage>
        <taxon>Bacteria</taxon>
        <taxon>Pseudomonadati</taxon>
        <taxon>Pseudomonadota</taxon>
        <taxon>Gammaproteobacteria</taxon>
        <taxon>Enterobacterales</taxon>
        <taxon>Budviciaceae</taxon>
        <taxon>Limnobaculum</taxon>
    </lineage>
</organism>
<gene>
    <name evidence="1" type="ORF">HYN51_16150</name>
    <name evidence="2" type="ORF">HYN51_16185</name>
</gene>
<evidence type="ECO:0000313" key="1">
    <source>
        <dbReference type="EMBL" id="AWH89933.1"/>
    </source>
</evidence>
<dbReference type="AlphaFoldDB" id="A0A2Y9U293"/>
<reference evidence="2 3" key="1">
    <citation type="submission" date="2018-04" db="EMBL/GenBank/DDBJ databases">
        <title>Genome sequencing of Limnobaculum sp. HYN0051.</title>
        <authorList>
            <person name="Yi H."/>
            <person name="Baek C."/>
        </authorList>
    </citation>
    <scope>NUCLEOTIDE SEQUENCE [LARGE SCALE GENOMIC DNA]</scope>
    <source>
        <strain evidence="2 3">HYN0051</strain>
    </source>
</reference>
<dbReference type="KEGG" id="lpv:HYN51_16185"/>